<organism evidence="1 2">
    <name type="scientific">Funneliformis caledonium</name>
    <dbReference type="NCBI Taxonomy" id="1117310"/>
    <lineage>
        <taxon>Eukaryota</taxon>
        <taxon>Fungi</taxon>
        <taxon>Fungi incertae sedis</taxon>
        <taxon>Mucoromycota</taxon>
        <taxon>Glomeromycotina</taxon>
        <taxon>Glomeromycetes</taxon>
        <taxon>Glomerales</taxon>
        <taxon>Glomeraceae</taxon>
        <taxon>Funneliformis</taxon>
    </lineage>
</organism>
<dbReference type="OrthoDB" id="2344127at2759"/>
<gene>
    <name evidence="1" type="ORF">FCALED_LOCUS14437</name>
</gene>
<comment type="caution">
    <text evidence="1">The sequence shown here is derived from an EMBL/GenBank/DDBJ whole genome shotgun (WGS) entry which is preliminary data.</text>
</comment>
<evidence type="ECO:0000313" key="2">
    <source>
        <dbReference type="Proteomes" id="UP000789570"/>
    </source>
</evidence>
<feature type="non-terminal residue" evidence="1">
    <location>
        <position position="1"/>
    </location>
</feature>
<accession>A0A9N9I5Z0</accession>
<keyword evidence="2" id="KW-1185">Reference proteome</keyword>
<dbReference type="Proteomes" id="UP000789570">
    <property type="component" value="Unassembled WGS sequence"/>
</dbReference>
<name>A0A9N9I5Z0_9GLOM</name>
<evidence type="ECO:0000313" key="1">
    <source>
        <dbReference type="EMBL" id="CAG8722036.1"/>
    </source>
</evidence>
<dbReference type="EMBL" id="CAJVPQ010010349">
    <property type="protein sequence ID" value="CAG8722036.1"/>
    <property type="molecule type" value="Genomic_DNA"/>
</dbReference>
<proteinExistence type="predicted"/>
<reference evidence="1" key="1">
    <citation type="submission" date="2021-06" db="EMBL/GenBank/DDBJ databases">
        <authorList>
            <person name="Kallberg Y."/>
            <person name="Tangrot J."/>
            <person name="Rosling A."/>
        </authorList>
    </citation>
    <scope>NUCLEOTIDE SEQUENCE</scope>
    <source>
        <strain evidence="1">UK204</strain>
    </source>
</reference>
<protein>
    <submittedName>
        <fullName evidence="1">185_t:CDS:1</fullName>
    </submittedName>
</protein>
<sequence length="48" mass="5616">VKDRQGILTSKTIAQDLEKIYNDPECSLIWLEKFLTDRGPEFKDDCEN</sequence>
<dbReference type="AlphaFoldDB" id="A0A9N9I5Z0"/>